<evidence type="ECO:0000256" key="1">
    <source>
        <dbReference type="ARBA" id="ARBA00005964"/>
    </source>
</evidence>
<dbReference type="InterPro" id="IPR019826">
    <property type="entry name" value="Carboxylesterase_B_AS"/>
</dbReference>
<dbReference type="OrthoDB" id="408631at2759"/>
<comment type="caution">
    <text evidence="5">The sequence shown here is derived from an EMBL/GenBank/DDBJ whole genome shotgun (WGS) entry which is preliminary data.</text>
</comment>
<gene>
    <name evidence="5" type="ORF">N7469_006492</name>
</gene>
<dbReference type="AlphaFoldDB" id="A0A9W9NY26"/>
<sequence>CKAVDMNLILILALVSLCWAALPVVDLGYELHRANALSSSNGLYNFSNIRYAAPPLDDLRFRAPVWPKPNRSQIQDGSTGRVCPQALPTWEEELQPSFLLSVLTGKQFNQSTDLSAYPYIPDKLDPRTTEDCLFLDVVVPQEIFHRAQKKKGELVAKKNLAPVMVWIYGGGFAEGDKSLYNPAGMMQQSKARGEEMVYVALNYRLGAFGWLAGSSLTANGTANAGLYDQRLALKWVQKNIHLFGGDPSRITVMGESAGGASIMHQITAFGGKNGSAPFHQAILQSPAWDPIVSPTQQEDTLQQFLGILNVSSVEEARRLPSSTLIAGNAYQIGTKGYYGNFVYGPVVDDKFAPRLPGQLLLSGDFDRNISVMVGHNTNEGIAFLNPNATKSNFLPTLLKQILPTISNNVTRYVTDVLYPARFDGKWGYTSPLARAELILSDVAITCNTDYLNRAYDNQTYAYQFSIPPGLHGQDVLYTFFHNGTSTISSDMASVTNATVAHAMQDWFVSFTYAGVPRSSRTPVFPRHGERGQLMNIGNDTIVPMRDMTNNPRCRFWQSAPYS</sequence>
<keyword evidence="6" id="KW-1185">Reference proteome</keyword>
<organism evidence="5 6">
    <name type="scientific">Penicillium citrinum</name>
    <dbReference type="NCBI Taxonomy" id="5077"/>
    <lineage>
        <taxon>Eukaryota</taxon>
        <taxon>Fungi</taxon>
        <taxon>Dikarya</taxon>
        <taxon>Ascomycota</taxon>
        <taxon>Pezizomycotina</taxon>
        <taxon>Eurotiomycetes</taxon>
        <taxon>Eurotiomycetidae</taxon>
        <taxon>Eurotiales</taxon>
        <taxon>Aspergillaceae</taxon>
        <taxon>Penicillium</taxon>
    </lineage>
</organism>
<dbReference type="Gene3D" id="3.40.50.1820">
    <property type="entry name" value="alpha/beta hydrolase"/>
    <property type="match status" value="1"/>
</dbReference>
<reference evidence="5" key="2">
    <citation type="journal article" date="2023" name="IMA Fungus">
        <title>Comparative genomic study of the Penicillium genus elucidates a diverse pangenome and 15 lateral gene transfer events.</title>
        <authorList>
            <person name="Petersen C."/>
            <person name="Sorensen T."/>
            <person name="Nielsen M.R."/>
            <person name="Sondergaard T.E."/>
            <person name="Sorensen J.L."/>
            <person name="Fitzpatrick D.A."/>
            <person name="Frisvad J.C."/>
            <person name="Nielsen K.L."/>
        </authorList>
    </citation>
    <scope>NUCLEOTIDE SEQUENCE</scope>
    <source>
        <strain evidence="5">IBT 23319</strain>
    </source>
</reference>
<protein>
    <recommendedName>
        <fullName evidence="3">Carboxylic ester hydrolase</fullName>
        <ecNumber evidence="3">3.1.1.-</ecNumber>
    </recommendedName>
</protein>
<feature type="non-terminal residue" evidence="5">
    <location>
        <position position="1"/>
    </location>
</feature>
<dbReference type="PROSITE" id="PS00122">
    <property type="entry name" value="CARBOXYLESTERASE_B_1"/>
    <property type="match status" value="1"/>
</dbReference>
<dbReference type="GO" id="GO:0017000">
    <property type="term" value="P:antibiotic biosynthetic process"/>
    <property type="evidence" value="ECO:0007669"/>
    <property type="project" value="UniProtKB-ARBA"/>
</dbReference>
<evidence type="ECO:0000259" key="4">
    <source>
        <dbReference type="Pfam" id="PF00135"/>
    </source>
</evidence>
<feature type="domain" description="Carboxylesterase type B" evidence="4">
    <location>
        <begin position="39"/>
        <end position="556"/>
    </location>
</feature>
<dbReference type="EC" id="3.1.1.-" evidence="3"/>
<dbReference type="InterPro" id="IPR029058">
    <property type="entry name" value="AB_hydrolase_fold"/>
</dbReference>
<name>A0A9W9NY26_PENCI</name>
<dbReference type="EMBL" id="JAPQKT010000005">
    <property type="protein sequence ID" value="KAJ5231904.1"/>
    <property type="molecule type" value="Genomic_DNA"/>
</dbReference>
<proteinExistence type="inferred from homology"/>
<evidence type="ECO:0000313" key="6">
    <source>
        <dbReference type="Proteomes" id="UP001147733"/>
    </source>
</evidence>
<dbReference type="InterPro" id="IPR019819">
    <property type="entry name" value="Carboxylesterase_B_CS"/>
</dbReference>
<dbReference type="RefSeq" id="XP_056500648.1">
    <property type="nucleotide sequence ID" value="XM_056645410.1"/>
</dbReference>
<dbReference type="Pfam" id="PF00135">
    <property type="entry name" value="COesterase"/>
    <property type="match status" value="1"/>
</dbReference>
<reference evidence="5" key="1">
    <citation type="submission" date="2022-11" db="EMBL/GenBank/DDBJ databases">
        <authorList>
            <person name="Petersen C."/>
        </authorList>
    </citation>
    <scope>NUCLEOTIDE SEQUENCE</scope>
    <source>
        <strain evidence="5">IBT 23319</strain>
    </source>
</reference>
<evidence type="ECO:0000256" key="3">
    <source>
        <dbReference type="RuleBase" id="RU361235"/>
    </source>
</evidence>
<dbReference type="GeneID" id="81384577"/>
<dbReference type="GO" id="GO:0016787">
    <property type="term" value="F:hydrolase activity"/>
    <property type="evidence" value="ECO:0007669"/>
    <property type="project" value="UniProtKB-KW"/>
</dbReference>
<evidence type="ECO:0000256" key="2">
    <source>
        <dbReference type="ARBA" id="ARBA00022801"/>
    </source>
</evidence>
<evidence type="ECO:0000313" key="5">
    <source>
        <dbReference type="EMBL" id="KAJ5231904.1"/>
    </source>
</evidence>
<feature type="signal peptide" evidence="3">
    <location>
        <begin position="1"/>
        <end position="20"/>
    </location>
</feature>
<dbReference type="InterPro" id="IPR002018">
    <property type="entry name" value="CarbesteraseB"/>
</dbReference>
<keyword evidence="3" id="KW-0732">Signal</keyword>
<feature type="chain" id="PRO_5041014825" description="Carboxylic ester hydrolase" evidence="3">
    <location>
        <begin position="21"/>
        <end position="562"/>
    </location>
</feature>
<dbReference type="Proteomes" id="UP001147733">
    <property type="component" value="Unassembled WGS sequence"/>
</dbReference>
<comment type="similarity">
    <text evidence="1 3">Belongs to the type-B carboxylesterase/lipase family.</text>
</comment>
<accession>A0A9W9NY26</accession>
<dbReference type="PROSITE" id="PS00941">
    <property type="entry name" value="CARBOXYLESTERASE_B_2"/>
    <property type="match status" value="1"/>
</dbReference>
<keyword evidence="2 3" id="KW-0378">Hydrolase</keyword>
<dbReference type="GO" id="GO:0072330">
    <property type="term" value="P:monocarboxylic acid biosynthetic process"/>
    <property type="evidence" value="ECO:0007669"/>
    <property type="project" value="UniProtKB-ARBA"/>
</dbReference>
<dbReference type="PANTHER" id="PTHR11559">
    <property type="entry name" value="CARBOXYLESTERASE"/>
    <property type="match status" value="1"/>
</dbReference>
<dbReference type="InterPro" id="IPR050309">
    <property type="entry name" value="Type-B_Carboxylest/Lipase"/>
</dbReference>
<dbReference type="SUPFAM" id="SSF53474">
    <property type="entry name" value="alpha/beta-Hydrolases"/>
    <property type="match status" value="1"/>
</dbReference>